<feature type="signal peptide" evidence="1">
    <location>
        <begin position="1"/>
        <end position="23"/>
    </location>
</feature>
<sequence length="136" mass="15409">MLFRTVAVGCLCASFLFSALVAAAPGYPASKDLTRSPALEKRFWWDKSMNTMIWSHDNYEVDMCALKDMPAAQKMWNYLRNIQPTVWTSLNKNYPYVMDYTGDRPDPQGKYDWIMACSASGGTPNPAQPDIPNPWS</sequence>
<dbReference type="InParanoid" id="A0A317XH84"/>
<protein>
    <submittedName>
        <fullName evidence="2">Uncharacterized protein</fullName>
    </submittedName>
</protein>
<accession>A0A317XH84</accession>
<feature type="chain" id="PRO_5016364038" evidence="1">
    <location>
        <begin position="24"/>
        <end position="136"/>
    </location>
</feature>
<dbReference type="AlphaFoldDB" id="A0A317XH84"/>
<evidence type="ECO:0000313" key="2">
    <source>
        <dbReference type="EMBL" id="PWY97633.1"/>
    </source>
</evidence>
<reference evidence="2 3" key="1">
    <citation type="journal article" date="2018" name="Mol. Biol. Evol.">
        <title>Broad Genomic Sampling Reveals a Smut Pathogenic Ancestry of the Fungal Clade Ustilaginomycotina.</title>
        <authorList>
            <person name="Kijpornyongpan T."/>
            <person name="Mondo S.J."/>
            <person name="Barry K."/>
            <person name="Sandor L."/>
            <person name="Lee J."/>
            <person name="Lipzen A."/>
            <person name="Pangilinan J."/>
            <person name="LaButti K."/>
            <person name="Hainaut M."/>
            <person name="Henrissat B."/>
            <person name="Grigoriev I.V."/>
            <person name="Spatafora J.W."/>
            <person name="Aime M.C."/>
        </authorList>
    </citation>
    <scope>NUCLEOTIDE SEQUENCE [LARGE SCALE GENOMIC DNA]</scope>
    <source>
        <strain evidence="2 3">MCA 3645</strain>
    </source>
</reference>
<evidence type="ECO:0000313" key="3">
    <source>
        <dbReference type="Proteomes" id="UP000246740"/>
    </source>
</evidence>
<name>A0A317XH84_9BASI</name>
<proteinExistence type="predicted"/>
<keyword evidence="3" id="KW-1185">Reference proteome</keyword>
<dbReference type="EMBL" id="KZ819204">
    <property type="protein sequence ID" value="PWY97633.1"/>
    <property type="molecule type" value="Genomic_DNA"/>
</dbReference>
<keyword evidence="1" id="KW-0732">Signal</keyword>
<evidence type="ECO:0000256" key="1">
    <source>
        <dbReference type="SAM" id="SignalP"/>
    </source>
</evidence>
<organism evidence="2 3">
    <name type="scientific">Testicularia cyperi</name>
    <dbReference type="NCBI Taxonomy" id="1882483"/>
    <lineage>
        <taxon>Eukaryota</taxon>
        <taxon>Fungi</taxon>
        <taxon>Dikarya</taxon>
        <taxon>Basidiomycota</taxon>
        <taxon>Ustilaginomycotina</taxon>
        <taxon>Ustilaginomycetes</taxon>
        <taxon>Ustilaginales</taxon>
        <taxon>Anthracoideaceae</taxon>
        <taxon>Testicularia</taxon>
    </lineage>
</organism>
<dbReference type="Proteomes" id="UP000246740">
    <property type="component" value="Unassembled WGS sequence"/>
</dbReference>
<gene>
    <name evidence="2" type="ORF">BCV70DRAFT_48540</name>
</gene>